<dbReference type="AlphaFoldDB" id="A0A7C9J6E3"/>
<keyword evidence="3" id="KW-1185">Reference proteome</keyword>
<accession>A0A7C9J6E3</accession>
<dbReference type="RefSeq" id="WP_160957758.1">
    <property type="nucleotide sequence ID" value="NZ_WVUD01000001.1"/>
</dbReference>
<name>A0A7C9J6E3_9BACT</name>
<dbReference type="Proteomes" id="UP000482487">
    <property type="component" value="Unassembled WGS sequence"/>
</dbReference>
<evidence type="ECO:0000313" key="3">
    <source>
        <dbReference type="Proteomes" id="UP000482487"/>
    </source>
</evidence>
<comment type="caution">
    <text evidence="2">The sequence shown here is derived from an EMBL/GenBank/DDBJ whole genome shotgun (WGS) entry which is preliminary data.</text>
</comment>
<feature type="transmembrane region" description="Helical" evidence="1">
    <location>
        <begin position="20"/>
        <end position="42"/>
    </location>
</feature>
<organism evidence="2 3">
    <name type="scientific">Solidesulfovibrio aerotolerans</name>
    <dbReference type="NCBI Taxonomy" id="295255"/>
    <lineage>
        <taxon>Bacteria</taxon>
        <taxon>Pseudomonadati</taxon>
        <taxon>Thermodesulfobacteriota</taxon>
        <taxon>Desulfovibrionia</taxon>
        <taxon>Desulfovibrionales</taxon>
        <taxon>Desulfovibrionaceae</taxon>
        <taxon>Solidesulfovibrio</taxon>
    </lineage>
</organism>
<proteinExistence type="predicted"/>
<reference evidence="2 3" key="1">
    <citation type="submission" date="2020-01" db="EMBL/GenBank/DDBJ databases">
        <title>Genome sequence of Desulfovibrio aerotolerans DSM 16695(T).</title>
        <authorList>
            <person name="Karnachuk O."/>
            <person name="Avakyan M."/>
            <person name="Mardanov A."/>
            <person name="Kadnikov V."/>
            <person name="Ravin N."/>
        </authorList>
    </citation>
    <scope>NUCLEOTIDE SEQUENCE [LARGE SCALE GENOMIC DNA]</scope>
    <source>
        <strain evidence="2 3">DSM 16695</strain>
    </source>
</reference>
<keyword evidence="1" id="KW-1133">Transmembrane helix</keyword>
<keyword evidence="1" id="KW-0812">Transmembrane</keyword>
<keyword evidence="1" id="KW-0472">Membrane</keyword>
<sequence>MNDIRDIKGPVAVTEPAPPWPLWAGAGGLALAGLTLTGLAVWRWRRLRHSAPRPVEAILTALAALGPDGGTHDDREYYFQLTALARAILHTRSAIPATALTRTEIAAAVDHSALAPAQAEALCALLARAEQACFAAAPVTRADRARDWQTAAALAAPAARLGGGRP</sequence>
<evidence type="ECO:0008006" key="4">
    <source>
        <dbReference type="Google" id="ProtNLM"/>
    </source>
</evidence>
<protein>
    <recommendedName>
        <fullName evidence="4">DUF4381 family protein</fullName>
    </recommendedName>
</protein>
<dbReference type="EMBL" id="WVUD01000001">
    <property type="protein sequence ID" value="MYL81598.1"/>
    <property type="molecule type" value="Genomic_DNA"/>
</dbReference>
<gene>
    <name evidence="2" type="ORF">GTA51_00405</name>
</gene>
<evidence type="ECO:0000313" key="2">
    <source>
        <dbReference type="EMBL" id="MYL81598.1"/>
    </source>
</evidence>
<evidence type="ECO:0000256" key="1">
    <source>
        <dbReference type="SAM" id="Phobius"/>
    </source>
</evidence>